<feature type="domain" description="Beta-lactamase-related" evidence="2">
    <location>
        <begin position="30"/>
        <end position="344"/>
    </location>
</feature>
<organism evidence="3 4">
    <name type="scientific">Pedobacter cryoconitis</name>
    <dbReference type="NCBI Taxonomy" id="188932"/>
    <lineage>
        <taxon>Bacteria</taxon>
        <taxon>Pseudomonadati</taxon>
        <taxon>Bacteroidota</taxon>
        <taxon>Sphingobacteriia</taxon>
        <taxon>Sphingobacteriales</taxon>
        <taxon>Sphingobacteriaceae</taxon>
        <taxon>Pedobacter</taxon>
    </lineage>
</organism>
<feature type="repeat" description="TPR" evidence="1">
    <location>
        <begin position="441"/>
        <end position="474"/>
    </location>
</feature>
<protein>
    <submittedName>
        <fullName evidence="3">CubicO group peptidase (Beta-lactamase class C family)</fullName>
    </submittedName>
</protein>
<dbReference type="SMART" id="SM00028">
    <property type="entry name" value="TPR"/>
    <property type="match status" value="1"/>
</dbReference>
<evidence type="ECO:0000313" key="4">
    <source>
        <dbReference type="Proteomes" id="UP000537718"/>
    </source>
</evidence>
<dbReference type="InterPro" id="IPR050491">
    <property type="entry name" value="AmpC-like"/>
</dbReference>
<gene>
    <name evidence="3" type="ORF">HDE69_004119</name>
</gene>
<dbReference type="AlphaFoldDB" id="A0A7W8YWG7"/>
<dbReference type="RefSeq" id="WP_183869185.1">
    <property type="nucleotide sequence ID" value="NZ_JACHCF010000011.1"/>
</dbReference>
<dbReference type="Gene3D" id="3.40.710.10">
    <property type="entry name" value="DD-peptidase/beta-lactamase superfamily"/>
    <property type="match status" value="1"/>
</dbReference>
<dbReference type="Pfam" id="PF13181">
    <property type="entry name" value="TPR_8"/>
    <property type="match status" value="1"/>
</dbReference>
<keyword evidence="1" id="KW-0802">TPR repeat</keyword>
<evidence type="ECO:0000313" key="3">
    <source>
        <dbReference type="EMBL" id="MBB5623036.1"/>
    </source>
</evidence>
<dbReference type="Gene3D" id="1.25.40.10">
    <property type="entry name" value="Tetratricopeptide repeat domain"/>
    <property type="match status" value="1"/>
</dbReference>
<dbReference type="InterPro" id="IPR019734">
    <property type="entry name" value="TPR_rpt"/>
</dbReference>
<evidence type="ECO:0000256" key="1">
    <source>
        <dbReference type="PROSITE-ProRule" id="PRU00339"/>
    </source>
</evidence>
<reference evidence="3 4" key="1">
    <citation type="submission" date="2020-08" db="EMBL/GenBank/DDBJ databases">
        <title>Genomic Encyclopedia of Type Strains, Phase IV (KMG-V): Genome sequencing to study the core and pangenomes of soil and plant-associated prokaryotes.</title>
        <authorList>
            <person name="Whitman W."/>
        </authorList>
    </citation>
    <scope>NUCLEOTIDE SEQUENCE [LARGE SCALE GENOMIC DNA]</scope>
    <source>
        <strain evidence="3 4">MP7CTX6</strain>
    </source>
</reference>
<sequence>MKSLIPVFLLILPLFSVGQQIDKDLVREADRLIPEMLEIYKVPGLSVAIVKENQVILCKGYGLSNVVKNSPFDKNTPGMLASATKFFTNLSVLKAVENGIVDLDLPLKTYIPGVRSDWGDIPLWRLLNLTSGIPSTDKTPFAQMNEEQQRKLTYRQYFDLIKDMPLDFQPGTNWRYQQTTFAMMAMVISEKTGKSWQDIVQQSVLDPAGMKHTHHLEQISNPADLPVNYEVTGGRPLPAKFFYPLVQSTGAGYNTTASDMANLFLTLNSGKIVPLKLIEREVFAKNRIYIQDSVTNEGYSIASEIESYGDFQTMGHPGGMGIAVIRYSPDQEIGVAVLANEKNTRIATLLTDKLLNSLLGGIPLKKQKTTVAYAIRRALSRTKLNAEQLHKELSSHKDTYDFTNAESGLNSLGYSLLRDQHMEDDALKVFALNALQFPQSANVYDSLGELYLKMGNKKLAIINYEKCLSLNSKSETALKALKELKSGN</sequence>
<dbReference type="InterPro" id="IPR011990">
    <property type="entry name" value="TPR-like_helical_dom_sf"/>
</dbReference>
<evidence type="ECO:0000259" key="2">
    <source>
        <dbReference type="Pfam" id="PF00144"/>
    </source>
</evidence>
<dbReference type="SUPFAM" id="SSF56601">
    <property type="entry name" value="beta-lactamase/transpeptidase-like"/>
    <property type="match status" value="1"/>
</dbReference>
<accession>A0A7W8YWG7</accession>
<dbReference type="EMBL" id="JACHCF010000011">
    <property type="protein sequence ID" value="MBB5623036.1"/>
    <property type="molecule type" value="Genomic_DNA"/>
</dbReference>
<dbReference type="Pfam" id="PF00144">
    <property type="entry name" value="Beta-lactamase"/>
    <property type="match status" value="1"/>
</dbReference>
<dbReference type="InterPro" id="IPR001466">
    <property type="entry name" value="Beta-lactam-related"/>
</dbReference>
<comment type="caution">
    <text evidence="3">The sequence shown here is derived from an EMBL/GenBank/DDBJ whole genome shotgun (WGS) entry which is preliminary data.</text>
</comment>
<dbReference type="PANTHER" id="PTHR46825:SF9">
    <property type="entry name" value="BETA-LACTAMASE-RELATED DOMAIN-CONTAINING PROTEIN"/>
    <property type="match status" value="1"/>
</dbReference>
<dbReference type="PROSITE" id="PS50005">
    <property type="entry name" value="TPR"/>
    <property type="match status" value="1"/>
</dbReference>
<proteinExistence type="predicted"/>
<dbReference type="Proteomes" id="UP000537718">
    <property type="component" value="Unassembled WGS sequence"/>
</dbReference>
<name>A0A7W8YWG7_9SPHI</name>
<dbReference type="InterPro" id="IPR012338">
    <property type="entry name" value="Beta-lactam/transpept-like"/>
</dbReference>
<dbReference type="SUPFAM" id="SSF48452">
    <property type="entry name" value="TPR-like"/>
    <property type="match status" value="1"/>
</dbReference>
<dbReference type="PANTHER" id="PTHR46825">
    <property type="entry name" value="D-ALANYL-D-ALANINE-CARBOXYPEPTIDASE/ENDOPEPTIDASE AMPH"/>
    <property type="match status" value="1"/>
</dbReference>